<dbReference type="GO" id="GO:0042645">
    <property type="term" value="C:mitochondrial nucleoid"/>
    <property type="evidence" value="ECO:0007669"/>
    <property type="project" value="TreeGrafter"/>
</dbReference>
<dbReference type="PANTHER" id="PTHR31242:SF2">
    <property type="entry name" value="ACETOLACTATE SYNTHASE SMALL SUBUNIT, MITOCHONDRIAL"/>
    <property type="match status" value="1"/>
</dbReference>
<keyword evidence="9" id="KW-1185">Reference proteome</keyword>
<keyword evidence="8" id="KW-0808">Transferase</keyword>
<name>A0AAF0F1L6_9BASI</name>
<dbReference type="InterPro" id="IPR004789">
    <property type="entry name" value="Acetalactate_synth_ssu"/>
</dbReference>
<dbReference type="InterPro" id="IPR053050">
    <property type="entry name" value="ALS_regulatory_subunit"/>
</dbReference>
<comment type="pathway">
    <text evidence="2">Amino-acid biosynthesis; L-valine biosynthesis; L-valine from pyruvate: step 1/4.</text>
</comment>
<dbReference type="InterPro" id="IPR054480">
    <property type="entry name" value="AHAS_small-like_ACT"/>
</dbReference>
<proteinExistence type="inferred from homology"/>
<dbReference type="GO" id="GO:1990610">
    <property type="term" value="F:acetolactate synthase regulator activity"/>
    <property type="evidence" value="ECO:0007669"/>
    <property type="project" value="InterPro"/>
</dbReference>
<dbReference type="GO" id="GO:0005948">
    <property type="term" value="C:acetolactate synthase complex"/>
    <property type="evidence" value="ECO:0007669"/>
    <property type="project" value="TreeGrafter"/>
</dbReference>
<comment type="pathway">
    <text evidence="1">Amino-acid biosynthesis; L-isoleucine biosynthesis; L-isoleucine from 2-oxobutanoate: step 1/4.</text>
</comment>
<dbReference type="PANTHER" id="PTHR31242">
    <property type="entry name" value="ACETOLACTATE SYNTHASE SMALL SUBUNIT, MITOCHONDRIAL"/>
    <property type="match status" value="1"/>
</dbReference>
<dbReference type="EC" id="2.2.1.6" evidence="8"/>
<dbReference type="InterPro" id="IPR019455">
    <property type="entry name" value="Acetolactate_synth_ssu_C"/>
</dbReference>
<evidence type="ECO:0000313" key="9">
    <source>
        <dbReference type="Proteomes" id="UP001219933"/>
    </source>
</evidence>
<feature type="region of interest" description="Disordered" evidence="6">
    <location>
        <begin position="290"/>
        <end position="313"/>
    </location>
</feature>
<dbReference type="PROSITE" id="PS51671">
    <property type="entry name" value="ACT"/>
    <property type="match status" value="1"/>
</dbReference>
<dbReference type="FunFam" id="3.30.70.260:FF:000001">
    <property type="entry name" value="Acetolactate synthase, small subunit"/>
    <property type="match status" value="1"/>
</dbReference>
<sequence length="313" mass="34255">MSLSRQMPVVLRAGYALARSVPRVGSLVFQRHNSSVKGRLSSTAAFDHKLQHRPHRIQPLPPFEGPMADAGEAVSNILYNTPPPSTQPMKRHILNMFVQDEPGVLARVSGALAARGVNIDSLVVCKTDVPQLSRMCVTLRGQDGTIEQVRRQLEDLVPVWAVVDYCNMDVIERETMLVKISTLGPLFEKKLAATEAAEYDIQVAEDPSSVHDFQMATQADALVTKNSNMNSIIQLAEQFHGRVVDISTVNVIVELCAKSTRCDAFLKLVEPFGIVECARSGTMVLARTPIETDENNEAEKDVASVDASLLPPG</sequence>
<evidence type="ECO:0000259" key="7">
    <source>
        <dbReference type="PROSITE" id="PS51671"/>
    </source>
</evidence>
<dbReference type="InterPro" id="IPR002912">
    <property type="entry name" value="ACT_dom"/>
</dbReference>
<accession>A0AAF0F1L6</accession>
<dbReference type="AlphaFoldDB" id="A0AAF0F1L6"/>
<dbReference type="Gene3D" id="3.30.70.1150">
    <property type="entry name" value="ACT-like. Chain A, domain 2"/>
    <property type="match status" value="1"/>
</dbReference>
<dbReference type="Gene3D" id="3.30.70.260">
    <property type="match status" value="1"/>
</dbReference>
<dbReference type="Proteomes" id="UP001219933">
    <property type="component" value="Chromosome 5"/>
</dbReference>
<gene>
    <name evidence="8" type="primary">ILV6</name>
    <name evidence="8" type="ORF">MCUN1_003584</name>
</gene>
<dbReference type="SUPFAM" id="SSF55021">
    <property type="entry name" value="ACT-like"/>
    <property type="match status" value="2"/>
</dbReference>
<dbReference type="InterPro" id="IPR027271">
    <property type="entry name" value="Acetolactate_synth/TF_NikR_C"/>
</dbReference>
<dbReference type="GO" id="GO:0009082">
    <property type="term" value="P:branched-chain amino acid biosynthetic process"/>
    <property type="evidence" value="ECO:0007669"/>
    <property type="project" value="UniProtKB-KW"/>
</dbReference>
<evidence type="ECO:0000256" key="5">
    <source>
        <dbReference type="ARBA" id="ARBA00023304"/>
    </source>
</evidence>
<dbReference type="CDD" id="cd04878">
    <property type="entry name" value="ACT_AHAS"/>
    <property type="match status" value="1"/>
</dbReference>
<evidence type="ECO:0000256" key="3">
    <source>
        <dbReference type="ARBA" id="ARBA00006341"/>
    </source>
</evidence>
<evidence type="ECO:0000313" key="8">
    <source>
        <dbReference type="EMBL" id="WFD36697.1"/>
    </source>
</evidence>
<dbReference type="EMBL" id="CP119881">
    <property type="protein sequence ID" value="WFD36697.1"/>
    <property type="molecule type" value="Genomic_DNA"/>
</dbReference>
<keyword evidence="5" id="KW-0100">Branched-chain amino acid biosynthesis</keyword>
<dbReference type="InterPro" id="IPR039557">
    <property type="entry name" value="AHAS_ACT"/>
</dbReference>
<evidence type="ECO:0000256" key="6">
    <source>
        <dbReference type="SAM" id="MobiDB-lite"/>
    </source>
</evidence>
<dbReference type="Pfam" id="PF10369">
    <property type="entry name" value="ALS_ss_C"/>
    <property type="match status" value="1"/>
</dbReference>
<keyword evidence="4" id="KW-0028">Amino-acid biosynthesis</keyword>
<evidence type="ECO:0000256" key="1">
    <source>
        <dbReference type="ARBA" id="ARBA00004974"/>
    </source>
</evidence>
<dbReference type="InterPro" id="IPR045865">
    <property type="entry name" value="ACT-like_dom_sf"/>
</dbReference>
<feature type="domain" description="ACT" evidence="7">
    <location>
        <begin position="93"/>
        <end position="170"/>
    </location>
</feature>
<dbReference type="GO" id="GO:0003984">
    <property type="term" value="F:acetolactate synthase activity"/>
    <property type="evidence" value="ECO:0007669"/>
    <property type="project" value="UniProtKB-EC"/>
</dbReference>
<comment type="similarity">
    <text evidence="3">Belongs to the acetolactate synthase small subunit family.</text>
</comment>
<dbReference type="GO" id="GO:0008652">
    <property type="term" value="P:amino acid biosynthetic process"/>
    <property type="evidence" value="ECO:0007669"/>
    <property type="project" value="UniProtKB-KW"/>
</dbReference>
<dbReference type="NCBIfam" id="TIGR00119">
    <property type="entry name" value="acolac_sm"/>
    <property type="match status" value="1"/>
</dbReference>
<protein>
    <submittedName>
        <fullName evidence="8">Acetolactate synthase</fullName>
        <ecNumber evidence="8">2.2.1.6</ecNumber>
    </submittedName>
</protein>
<reference evidence="8" key="1">
    <citation type="submission" date="2023-03" db="EMBL/GenBank/DDBJ databases">
        <title>Mating type loci evolution in Malassezia.</title>
        <authorList>
            <person name="Coelho M.A."/>
        </authorList>
    </citation>
    <scope>NUCLEOTIDE SEQUENCE</scope>
    <source>
        <strain evidence="8">CBS 11721</strain>
    </source>
</reference>
<evidence type="ECO:0000256" key="2">
    <source>
        <dbReference type="ARBA" id="ARBA00005025"/>
    </source>
</evidence>
<evidence type="ECO:0000256" key="4">
    <source>
        <dbReference type="ARBA" id="ARBA00022605"/>
    </source>
</evidence>
<organism evidence="8 9">
    <name type="scientific">Malassezia cuniculi</name>
    <dbReference type="NCBI Taxonomy" id="948313"/>
    <lineage>
        <taxon>Eukaryota</taxon>
        <taxon>Fungi</taxon>
        <taxon>Dikarya</taxon>
        <taxon>Basidiomycota</taxon>
        <taxon>Ustilaginomycotina</taxon>
        <taxon>Malasseziomycetes</taxon>
        <taxon>Malasseziales</taxon>
        <taxon>Malasseziaceae</taxon>
        <taxon>Malassezia</taxon>
    </lineage>
</organism>
<dbReference type="Pfam" id="PF22629">
    <property type="entry name" value="ACT_AHAS_ss"/>
    <property type="match status" value="1"/>
</dbReference>